<dbReference type="GO" id="GO:0019379">
    <property type="term" value="P:sulfate assimilation, phosphoadenylyl sulfate reduction by phosphoadenylyl-sulfate reductase (thioredoxin)"/>
    <property type="evidence" value="ECO:0007669"/>
    <property type="project" value="TreeGrafter"/>
</dbReference>
<dbReference type="GO" id="GO:0070814">
    <property type="term" value="P:hydrogen sulfide biosynthetic process"/>
    <property type="evidence" value="ECO:0007669"/>
    <property type="project" value="UniProtKB-UniRule"/>
</dbReference>
<organism evidence="10 11">
    <name type="scientific">Paraburkholderia rhizosphaerae</name>
    <dbReference type="NCBI Taxonomy" id="480658"/>
    <lineage>
        <taxon>Bacteria</taxon>
        <taxon>Pseudomonadati</taxon>
        <taxon>Pseudomonadota</taxon>
        <taxon>Betaproteobacteria</taxon>
        <taxon>Burkholderiales</taxon>
        <taxon>Burkholderiaceae</taxon>
        <taxon>Paraburkholderia</taxon>
    </lineage>
</organism>
<evidence type="ECO:0000256" key="4">
    <source>
        <dbReference type="ARBA" id="ARBA00022741"/>
    </source>
</evidence>
<dbReference type="HAMAP" id="MF_00065">
    <property type="entry name" value="Adenylyl_sulf_kinase"/>
    <property type="match status" value="1"/>
</dbReference>
<dbReference type="PANTHER" id="PTHR42700">
    <property type="entry name" value="SULFATE ADENYLYLTRANSFERASE"/>
    <property type="match status" value="1"/>
</dbReference>
<evidence type="ECO:0000256" key="1">
    <source>
        <dbReference type="ARBA" id="ARBA00001823"/>
    </source>
</evidence>
<gene>
    <name evidence="6" type="primary">cysC</name>
    <name evidence="10" type="ORF">BX592_120120</name>
</gene>
<keyword evidence="5 6" id="KW-0067">ATP-binding</keyword>
<feature type="binding site" evidence="6">
    <location>
        <begin position="34"/>
        <end position="41"/>
    </location>
    <ligand>
        <name>ATP</name>
        <dbReference type="ChEBI" id="CHEBI:30616"/>
    </ligand>
</feature>
<dbReference type="GO" id="GO:0010134">
    <property type="term" value="P:sulfate assimilation via adenylyl sulfate reduction"/>
    <property type="evidence" value="ECO:0007669"/>
    <property type="project" value="TreeGrafter"/>
</dbReference>
<dbReference type="Pfam" id="PF01583">
    <property type="entry name" value="APS_kinase"/>
    <property type="match status" value="1"/>
</dbReference>
<evidence type="ECO:0000259" key="9">
    <source>
        <dbReference type="Pfam" id="PF01583"/>
    </source>
</evidence>
<evidence type="ECO:0000256" key="3">
    <source>
        <dbReference type="ARBA" id="ARBA00022679"/>
    </source>
</evidence>
<dbReference type="InterPro" id="IPR002891">
    <property type="entry name" value="APS"/>
</dbReference>
<feature type="domain" description="APS kinase" evidence="9">
    <location>
        <begin position="26"/>
        <end position="176"/>
    </location>
</feature>
<protein>
    <recommendedName>
        <fullName evidence="2 6">Adenylyl-sulfate kinase</fullName>
        <ecNumber evidence="2 6">2.7.1.25</ecNumber>
    </recommendedName>
    <alternativeName>
        <fullName evidence="6">APS kinase</fullName>
    </alternativeName>
    <alternativeName>
        <fullName evidence="6">ATP adenosine-5'-phosphosulfate 3'-phosphotransferase</fullName>
    </alternativeName>
    <alternativeName>
        <fullName evidence="6">Adenosine-5'-phosphosulfate kinase</fullName>
    </alternativeName>
</protein>
<dbReference type="InterPro" id="IPR027417">
    <property type="entry name" value="P-loop_NTPase"/>
</dbReference>
<dbReference type="NCBIfam" id="TIGR00455">
    <property type="entry name" value="apsK"/>
    <property type="match status" value="1"/>
</dbReference>
<dbReference type="GO" id="GO:0004781">
    <property type="term" value="F:sulfate adenylyltransferase (ATP) activity"/>
    <property type="evidence" value="ECO:0007669"/>
    <property type="project" value="TreeGrafter"/>
</dbReference>
<dbReference type="EMBL" id="SORE01000020">
    <property type="protein sequence ID" value="TDY42756.1"/>
    <property type="molecule type" value="Genomic_DNA"/>
</dbReference>
<keyword evidence="3 6" id="KW-0808">Transferase</keyword>
<feature type="region of interest" description="Disordered" evidence="8">
    <location>
        <begin position="200"/>
        <end position="223"/>
    </location>
</feature>
<evidence type="ECO:0000256" key="2">
    <source>
        <dbReference type="ARBA" id="ARBA00012121"/>
    </source>
</evidence>
<keyword evidence="4 6" id="KW-0547">Nucleotide-binding</keyword>
<dbReference type="AlphaFoldDB" id="A0A4R8LHP6"/>
<comment type="pathway">
    <text evidence="6 7">Sulfur metabolism; hydrogen sulfide biosynthesis; sulfite from sulfate: step 2/3.</text>
</comment>
<comment type="function">
    <text evidence="6 7">Catalyzes the synthesis of activated sulfate.</text>
</comment>
<accession>A0A4R8LHP6</accession>
<dbReference type="PANTHER" id="PTHR42700:SF3">
    <property type="entry name" value="BIFUNCTIONAL SAT_APS KINASE-RELATED"/>
    <property type="match status" value="1"/>
</dbReference>
<dbReference type="GO" id="GO:0005737">
    <property type="term" value="C:cytoplasm"/>
    <property type="evidence" value="ECO:0007669"/>
    <property type="project" value="TreeGrafter"/>
</dbReference>
<keyword evidence="11" id="KW-1185">Reference proteome</keyword>
<dbReference type="OrthoDB" id="9804504at2"/>
<keyword evidence="6 7" id="KW-0418">Kinase</keyword>
<dbReference type="SUPFAM" id="SSF52540">
    <property type="entry name" value="P-loop containing nucleoside triphosphate hydrolases"/>
    <property type="match status" value="1"/>
</dbReference>
<proteinExistence type="inferred from homology"/>
<evidence type="ECO:0000256" key="7">
    <source>
        <dbReference type="RuleBase" id="RU004347"/>
    </source>
</evidence>
<evidence type="ECO:0000313" key="10">
    <source>
        <dbReference type="EMBL" id="TDY42756.1"/>
    </source>
</evidence>
<evidence type="ECO:0000256" key="8">
    <source>
        <dbReference type="SAM" id="MobiDB-lite"/>
    </source>
</evidence>
<reference evidence="10 11" key="1">
    <citation type="submission" date="2019-03" db="EMBL/GenBank/DDBJ databases">
        <title>Genomic Encyclopedia of Type Strains, Phase III (KMG-III): the genomes of soil and plant-associated and newly described type strains.</title>
        <authorList>
            <person name="Whitman W."/>
        </authorList>
    </citation>
    <scope>NUCLEOTIDE SEQUENCE [LARGE SCALE GENOMIC DNA]</scope>
    <source>
        <strain evidence="10 11">LMG 29544</strain>
    </source>
</reference>
<evidence type="ECO:0000256" key="6">
    <source>
        <dbReference type="HAMAP-Rule" id="MF_00065"/>
    </source>
</evidence>
<dbReference type="GO" id="GO:0005524">
    <property type="term" value="F:ATP binding"/>
    <property type="evidence" value="ECO:0007669"/>
    <property type="project" value="UniProtKB-UniRule"/>
</dbReference>
<dbReference type="NCBIfam" id="NF003013">
    <property type="entry name" value="PRK03846.1"/>
    <property type="match status" value="1"/>
</dbReference>
<name>A0A4R8LHP6_9BURK</name>
<dbReference type="Gene3D" id="3.40.50.300">
    <property type="entry name" value="P-loop containing nucleotide triphosphate hydrolases"/>
    <property type="match status" value="1"/>
</dbReference>
<dbReference type="EC" id="2.7.1.25" evidence="2 6"/>
<keyword evidence="6" id="KW-0597">Phosphoprotein</keyword>
<dbReference type="Proteomes" id="UP000295509">
    <property type="component" value="Unassembled WGS sequence"/>
</dbReference>
<sequence>MSDPDKITKSTRRAEPRQHAALFGQRPVTVWLTGLSGAGKSTLAAALAQRLIALGRACCTLDGNVLSSGLSRDRGFSPAERIANIRRAAALARLLNDNGLIVIAAFMSPSRAERSLARSIVGVTRFVEVHVSTPLGVCEARDPKGLYKRARAGELRPFIGIDTPYEAPSSPALTIDTSARDRARCVDHLLATLAPMIAPSARRRARTADDSRAPSSERPPLAT</sequence>
<comment type="similarity">
    <text evidence="6 7">Belongs to the APS kinase family.</text>
</comment>
<dbReference type="InterPro" id="IPR050512">
    <property type="entry name" value="Sulf_AdTrans/APS_kinase"/>
</dbReference>
<dbReference type="InterPro" id="IPR059117">
    <property type="entry name" value="APS_kinase_dom"/>
</dbReference>
<dbReference type="RefSeq" id="WP_134195228.1">
    <property type="nucleotide sequence ID" value="NZ_JBHLUW010000055.1"/>
</dbReference>
<feature type="active site" description="Phosphoserine intermediate" evidence="6">
    <location>
        <position position="108"/>
    </location>
</feature>
<comment type="caution">
    <text evidence="10">The sequence shown here is derived from an EMBL/GenBank/DDBJ whole genome shotgun (WGS) entry which is preliminary data.</text>
</comment>
<evidence type="ECO:0000256" key="5">
    <source>
        <dbReference type="ARBA" id="ARBA00022840"/>
    </source>
</evidence>
<evidence type="ECO:0000313" key="11">
    <source>
        <dbReference type="Proteomes" id="UP000295509"/>
    </source>
</evidence>
<dbReference type="GO" id="GO:0004020">
    <property type="term" value="F:adenylylsulfate kinase activity"/>
    <property type="evidence" value="ECO:0007669"/>
    <property type="project" value="UniProtKB-UniRule"/>
</dbReference>
<dbReference type="UniPathway" id="UPA00140">
    <property type="reaction ID" value="UER00205"/>
</dbReference>
<dbReference type="CDD" id="cd02027">
    <property type="entry name" value="APSK"/>
    <property type="match status" value="1"/>
</dbReference>
<comment type="catalytic activity">
    <reaction evidence="1 6 7">
        <text>adenosine 5'-phosphosulfate + ATP = 3'-phosphoadenylyl sulfate + ADP + H(+)</text>
        <dbReference type="Rhea" id="RHEA:24152"/>
        <dbReference type="ChEBI" id="CHEBI:15378"/>
        <dbReference type="ChEBI" id="CHEBI:30616"/>
        <dbReference type="ChEBI" id="CHEBI:58243"/>
        <dbReference type="ChEBI" id="CHEBI:58339"/>
        <dbReference type="ChEBI" id="CHEBI:456216"/>
        <dbReference type="EC" id="2.7.1.25"/>
    </reaction>
</comment>